<dbReference type="Proteomes" id="UP001397290">
    <property type="component" value="Unassembled WGS sequence"/>
</dbReference>
<organism evidence="2 3">
    <name type="scientific">Beauveria asiatica</name>
    <dbReference type="NCBI Taxonomy" id="1069075"/>
    <lineage>
        <taxon>Eukaryota</taxon>
        <taxon>Fungi</taxon>
        <taxon>Dikarya</taxon>
        <taxon>Ascomycota</taxon>
        <taxon>Pezizomycotina</taxon>
        <taxon>Sordariomycetes</taxon>
        <taxon>Hypocreomycetidae</taxon>
        <taxon>Hypocreales</taxon>
        <taxon>Cordycipitaceae</taxon>
        <taxon>Beauveria</taxon>
    </lineage>
</organism>
<accession>A0AAW0RG18</accession>
<dbReference type="PROSITE" id="PS50181">
    <property type="entry name" value="FBOX"/>
    <property type="match status" value="1"/>
</dbReference>
<sequence length="291" mass="32983">MPHISKELLAVKEQSGHSLLAFEPVVQQRPLGPVKKLPQELLSMVLELLDLQSLFRLSQTSIWARLLVLDFRPYRDILEHAPTLLQRLAIAQLLPRYSAHQIARQIIRSDRCSSCSRLGEYVFLLTCERVCCSCFSEDDNFLVIEKSLAESIFQLSGDKLFVVPAYYCAVRKLSFVRTNEVKEIAAMANAPMSLFAALGLDKTFIGYCSMRISPTITFIPFPSEAWPDGGRQCGGCVEHYHLTLAAHLFDPSSPHLESQEESLDKAMRYYSRAEFCDHVEYCLHVAFLGYP</sequence>
<evidence type="ECO:0000313" key="2">
    <source>
        <dbReference type="EMBL" id="KAK8141098.1"/>
    </source>
</evidence>
<comment type="caution">
    <text evidence="2">The sequence shown here is derived from an EMBL/GenBank/DDBJ whole genome shotgun (WGS) entry which is preliminary data.</text>
</comment>
<gene>
    <name evidence="2" type="ORF">G3M48_000849</name>
</gene>
<evidence type="ECO:0000313" key="3">
    <source>
        <dbReference type="Proteomes" id="UP001397290"/>
    </source>
</evidence>
<feature type="domain" description="F-box" evidence="1">
    <location>
        <begin position="31"/>
        <end position="77"/>
    </location>
</feature>
<evidence type="ECO:0000259" key="1">
    <source>
        <dbReference type="PROSITE" id="PS50181"/>
    </source>
</evidence>
<dbReference type="EMBL" id="JAAHCF010001201">
    <property type="protein sequence ID" value="KAK8141098.1"/>
    <property type="molecule type" value="Genomic_DNA"/>
</dbReference>
<name>A0AAW0RG18_9HYPO</name>
<dbReference type="AlphaFoldDB" id="A0AAW0RG18"/>
<proteinExistence type="predicted"/>
<reference evidence="2 3" key="1">
    <citation type="submission" date="2020-02" db="EMBL/GenBank/DDBJ databases">
        <title>Comparative genomics of the hypocrealean fungal genus Beauvera.</title>
        <authorList>
            <person name="Showalter D.N."/>
            <person name="Bushley K.E."/>
            <person name="Rehner S.A."/>
        </authorList>
    </citation>
    <scope>NUCLEOTIDE SEQUENCE [LARGE SCALE GENOMIC DNA]</scope>
    <source>
        <strain evidence="2 3">ARSEF4384</strain>
    </source>
</reference>
<dbReference type="InterPro" id="IPR036047">
    <property type="entry name" value="F-box-like_dom_sf"/>
</dbReference>
<dbReference type="SUPFAM" id="SSF81383">
    <property type="entry name" value="F-box domain"/>
    <property type="match status" value="1"/>
</dbReference>
<dbReference type="Pfam" id="PF00646">
    <property type="entry name" value="F-box"/>
    <property type="match status" value="1"/>
</dbReference>
<keyword evidence="3" id="KW-1185">Reference proteome</keyword>
<protein>
    <recommendedName>
        <fullName evidence="1">F-box domain-containing protein</fullName>
    </recommendedName>
</protein>
<dbReference type="InterPro" id="IPR001810">
    <property type="entry name" value="F-box_dom"/>
</dbReference>